<evidence type="ECO:0000259" key="3">
    <source>
        <dbReference type="Pfam" id="PF00931"/>
    </source>
</evidence>
<dbReference type="InterPro" id="IPR002182">
    <property type="entry name" value="NB-ARC"/>
</dbReference>
<evidence type="ECO:0000259" key="5">
    <source>
        <dbReference type="Pfam" id="PF23282"/>
    </source>
</evidence>
<organism evidence="6 7">
    <name type="scientific">Rhodamnia argentea</name>
    <dbReference type="NCBI Taxonomy" id="178133"/>
    <lineage>
        <taxon>Eukaryota</taxon>
        <taxon>Viridiplantae</taxon>
        <taxon>Streptophyta</taxon>
        <taxon>Embryophyta</taxon>
        <taxon>Tracheophyta</taxon>
        <taxon>Spermatophyta</taxon>
        <taxon>Magnoliopsida</taxon>
        <taxon>eudicotyledons</taxon>
        <taxon>Gunneridae</taxon>
        <taxon>Pentapetalae</taxon>
        <taxon>rosids</taxon>
        <taxon>malvids</taxon>
        <taxon>Myrtales</taxon>
        <taxon>Myrtaceae</taxon>
        <taxon>Myrtoideae</taxon>
        <taxon>Myrteae</taxon>
        <taxon>Australasian group</taxon>
        <taxon>Rhodamnia</taxon>
    </lineage>
</organism>
<evidence type="ECO:0000256" key="1">
    <source>
        <dbReference type="ARBA" id="ARBA00022614"/>
    </source>
</evidence>
<dbReference type="InterPro" id="IPR058192">
    <property type="entry name" value="WHD_ROQ1-like"/>
</dbReference>
<dbReference type="InterPro" id="IPR042197">
    <property type="entry name" value="Apaf_helical"/>
</dbReference>
<dbReference type="Proteomes" id="UP000827889">
    <property type="component" value="Chromosome 4"/>
</dbReference>
<dbReference type="GO" id="GO:0006952">
    <property type="term" value="P:defense response"/>
    <property type="evidence" value="ECO:0007669"/>
    <property type="project" value="UniProtKB-KW"/>
</dbReference>
<evidence type="ECO:0000256" key="2">
    <source>
        <dbReference type="ARBA" id="ARBA00022737"/>
    </source>
</evidence>
<accession>A0A8B8NLW4</accession>
<dbReference type="RefSeq" id="XP_030523490.2">
    <property type="nucleotide sequence ID" value="XM_030667630.2"/>
</dbReference>
<dbReference type="Pfam" id="PF00931">
    <property type="entry name" value="NB-ARC"/>
    <property type="match status" value="1"/>
</dbReference>
<sequence length="584" mass="66123">MAVTADQEPPMVTSAVGTSSDATALGASFQVFLSFRRPDTRRGFTDTLYHALVDAGVRVFGDDAGVRVGETIGGALLRAIDDSKLYIPSSPDPTRPANESENSDVSVAEARRAYKLVATEVLDNLKTKHRSVTEHLIGMDDRVATVQKLLDVHAGSVWLVGIHGMGDIGKIDDVGYGMKRIEETLCNKKALIVLDDMDKSEQIKKLIGSFLHSGTRIIITTRNRSLLQIRGFKYEILPYEMREMNSKDALQLFSWHAFCGDSPPDVYNHLSKEIVSVTGGLPLALEAVGSLLYLKEEVIWIETLDKLRSIPEEEVQKNLKISFDVLDEFQQHIFRDITCFFVNEDVTDPIYMWTADRNFPQCGIEVLINMSLIKLVKNNKLWMHDQLRDLGREIVYQESPIDPWKRRRLWIKEEILNIIRSKERKGKIQGLDLNGRHTQILLTNDEFERIPHLRFLKLCNGTFVGDFANCGTKLRWMSWDSPPPDFRVANMYLQNVVVLKLSTNRFNDSDVWSLIKMASKSKVLSLQDCPSITRTPNVSGCSTLERLTLQECENLRTIDCSIGMLKCLIDLDIDSCPLSQRVAR</sequence>
<feature type="domain" description="NB-ARC" evidence="3">
    <location>
        <begin position="179"/>
        <end position="258"/>
    </location>
</feature>
<dbReference type="InterPro" id="IPR032675">
    <property type="entry name" value="LRR_dom_sf"/>
</dbReference>
<reference evidence="7" key="1">
    <citation type="submission" date="2025-08" db="UniProtKB">
        <authorList>
            <consortium name="RefSeq"/>
        </authorList>
    </citation>
    <scope>IDENTIFICATION</scope>
    <source>
        <tissue evidence="7">Leaf</tissue>
    </source>
</reference>
<name>A0A8B8NLW4_9MYRT</name>
<dbReference type="PANTHER" id="PTHR11017">
    <property type="entry name" value="LEUCINE-RICH REPEAT-CONTAINING PROTEIN"/>
    <property type="match status" value="1"/>
</dbReference>
<dbReference type="SUPFAM" id="SSF52200">
    <property type="entry name" value="Toll/Interleukin receptor TIR domain"/>
    <property type="match status" value="1"/>
</dbReference>
<keyword evidence="2" id="KW-0677">Repeat</keyword>
<dbReference type="InterPro" id="IPR035897">
    <property type="entry name" value="Toll_tir_struct_dom_sf"/>
</dbReference>
<feature type="domain" description="TIR" evidence="4">
    <location>
        <begin position="29"/>
        <end position="87"/>
    </location>
</feature>
<dbReference type="SUPFAM" id="SSF52540">
    <property type="entry name" value="P-loop containing nucleoside triphosphate hydrolases"/>
    <property type="match status" value="1"/>
</dbReference>
<gene>
    <name evidence="7" type="primary">LOC115736112</name>
</gene>
<dbReference type="InterPro" id="IPR044974">
    <property type="entry name" value="Disease_R_plants"/>
</dbReference>
<evidence type="ECO:0000259" key="4">
    <source>
        <dbReference type="Pfam" id="PF01582"/>
    </source>
</evidence>
<dbReference type="Pfam" id="PF01582">
    <property type="entry name" value="TIR"/>
    <property type="match status" value="1"/>
</dbReference>
<feature type="domain" description="Disease resistance protein Roq1-like winged-helix" evidence="5">
    <location>
        <begin position="330"/>
        <end position="399"/>
    </location>
</feature>
<dbReference type="Pfam" id="PF23282">
    <property type="entry name" value="WHD_ROQ1"/>
    <property type="match status" value="1"/>
</dbReference>
<dbReference type="GO" id="GO:0007165">
    <property type="term" value="P:signal transduction"/>
    <property type="evidence" value="ECO:0007669"/>
    <property type="project" value="InterPro"/>
</dbReference>
<dbReference type="KEGG" id="rarg:115736112"/>
<dbReference type="PANTHER" id="PTHR11017:SF570">
    <property type="entry name" value="DISEASE RESISTANCE PROTEIN (TIR-NBS CLASS)-RELATED"/>
    <property type="match status" value="1"/>
</dbReference>
<dbReference type="Gene3D" id="3.40.50.300">
    <property type="entry name" value="P-loop containing nucleotide triphosphate hydrolases"/>
    <property type="match status" value="1"/>
</dbReference>
<proteinExistence type="predicted"/>
<dbReference type="Gene3D" id="1.10.8.430">
    <property type="entry name" value="Helical domain of apoptotic protease-activating factors"/>
    <property type="match status" value="1"/>
</dbReference>
<dbReference type="SUPFAM" id="SSF52058">
    <property type="entry name" value="L domain-like"/>
    <property type="match status" value="1"/>
</dbReference>
<evidence type="ECO:0000313" key="7">
    <source>
        <dbReference type="RefSeq" id="XP_030523490.2"/>
    </source>
</evidence>
<dbReference type="Gene3D" id="3.80.10.10">
    <property type="entry name" value="Ribonuclease Inhibitor"/>
    <property type="match status" value="1"/>
</dbReference>
<dbReference type="GO" id="GO:0043531">
    <property type="term" value="F:ADP binding"/>
    <property type="evidence" value="ECO:0007669"/>
    <property type="project" value="InterPro"/>
</dbReference>
<keyword evidence="6" id="KW-1185">Reference proteome</keyword>
<dbReference type="InterPro" id="IPR000157">
    <property type="entry name" value="TIR_dom"/>
</dbReference>
<protein>
    <submittedName>
        <fullName evidence="7">Disease resistance protein L6-like</fullName>
    </submittedName>
</protein>
<evidence type="ECO:0000313" key="6">
    <source>
        <dbReference type="Proteomes" id="UP000827889"/>
    </source>
</evidence>
<dbReference type="InterPro" id="IPR027417">
    <property type="entry name" value="P-loop_NTPase"/>
</dbReference>
<keyword evidence="1" id="KW-0433">Leucine-rich repeat</keyword>
<dbReference type="AlphaFoldDB" id="A0A8B8NLW4"/>
<dbReference type="GeneID" id="115736112"/>
<dbReference type="Gene3D" id="3.40.50.10140">
    <property type="entry name" value="Toll/interleukin-1 receptor homology (TIR) domain"/>
    <property type="match status" value="1"/>
</dbReference>